<gene>
    <name evidence="3" type="ORF">B1526_0564</name>
</gene>
<dbReference type="InterPro" id="IPR038765">
    <property type="entry name" value="Papain-like_cys_pep_sf"/>
</dbReference>
<name>A0A2A2EGT3_9BIFI</name>
<dbReference type="AlphaFoldDB" id="A0A2A2EGT3"/>
<dbReference type="OrthoDB" id="3240061at2"/>
<dbReference type="RefSeq" id="WP_095614587.1">
    <property type="nucleotide sequence ID" value="NZ_MVOH01000006.1"/>
</dbReference>
<comment type="caution">
    <text evidence="3">The sequence shown here is derived from an EMBL/GenBank/DDBJ whole genome shotgun (WGS) entry which is preliminary data.</text>
</comment>
<keyword evidence="1" id="KW-0812">Transmembrane</keyword>
<keyword evidence="1" id="KW-1133">Transmembrane helix</keyword>
<feature type="transmembrane region" description="Helical" evidence="1">
    <location>
        <begin position="81"/>
        <end position="101"/>
    </location>
</feature>
<feature type="domain" description="Peptidase C51" evidence="2">
    <location>
        <begin position="211"/>
        <end position="341"/>
    </location>
</feature>
<evidence type="ECO:0000313" key="4">
    <source>
        <dbReference type="Proteomes" id="UP000218399"/>
    </source>
</evidence>
<dbReference type="Gene3D" id="3.90.1720.10">
    <property type="entry name" value="endopeptidase domain like (from Nostoc punctiforme)"/>
    <property type="match status" value="1"/>
</dbReference>
<dbReference type="InterPro" id="IPR007921">
    <property type="entry name" value="CHAP_dom"/>
</dbReference>
<dbReference type="PROSITE" id="PS50911">
    <property type="entry name" value="CHAP"/>
    <property type="match status" value="1"/>
</dbReference>
<evidence type="ECO:0000313" key="3">
    <source>
        <dbReference type="EMBL" id="PAU68379.1"/>
    </source>
</evidence>
<dbReference type="SUPFAM" id="SSF54001">
    <property type="entry name" value="Cysteine proteinases"/>
    <property type="match status" value="1"/>
</dbReference>
<keyword evidence="1" id="KW-0472">Membrane</keyword>
<dbReference type="EMBL" id="MVOH01000006">
    <property type="protein sequence ID" value="PAU68379.1"/>
    <property type="molecule type" value="Genomic_DNA"/>
</dbReference>
<dbReference type="Pfam" id="PF05257">
    <property type="entry name" value="CHAP"/>
    <property type="match status" value="1"/>
</dbReference>
<evidence type="ECO:0000259" key="2">
    <source>
        <dbReference type="PROSITE" id="PS50911"/>
    </source>
</evidence>
<protein>
    <submittedName>
        <fullName evidence="3">Amidase</fullName>
    </submittedName>
</protein>
<organism evidence="3 4">
    <name type="scientific">Bifidobacterium criceti</name>
    <dbReference type="NCBI Taxonomy" id="1960969"/>
    <lineage>
        <taxon>Bacteria</taxon>
        <taxon>Bacillati</taxon>
        <taxon>Actinomycetota</taxon>
        <taxon>Actinomycetes</taxon>
        <taxon>Bifidobacteriales</taxon>
        <taxon>Bifidobacteriaceae</taxon>
        <taxon>Bifidobacterium</taxon>
    </lineage>
</organism>
<reference evidence="3 4" key="1">
    <citation type="journal article" date="2017" name="ISME J.">
        <title>Unveiling bifidobacterial biogeography across the mammalian branch of the tree of life.</title>
        <authorList>
            <person name="Milani C."/>
            <person name="Mangifesta M."/>
            <person name="Mancabelli L."/>
            <person name="Lugli G.A."/>
            <person name="James K."/>
            <person name="Duranti S."/>
            <person name="Turroni F."/>
            <person name="Ferrario C."/>
            <person name="Ossiprandi M.C."/>
            <person name="van Sinderen D."/>
            <person name="Ventura M."/>
        </authorList>
    </citation>
    <scope>NUCLEOTIDE SEQUENCE [LARGE SCALE GENOMIC DNA]</scope>
    <source>
        <strain evidence="4">Ham19E</strain>
    </source>
</reference>
<dbReference type="Proteomes" id="UP000218399">
    <property type="component" value="Unassembled WGS sequence"/>
</dbReference>
<accession>A0A2A2EGT3</accession>
<sequence>MRHAAHATRKGAGAVALTKSLFTTKHGAHSAESVYASKAADGNADVLGINPDLARRLNEVAPLTRRAIRESARAAQRKNTVLASASLAALVGTAATSMAFMKADDDTTMFPVADGAETTQTLDISRVAGTSASRSDVREALTADDADSQYLVDAANNAAAAGVQTPYAAQESTNVTGSWDLGETNAVKDTSKLTTAKAYNEKVAKLVDKDEAQLPAGFNPNHATGDTGNAYPWGQCTWWSYERRHQLGLSTGSYFGDARSWGASAQSLGYWVDNQARAVGDVLVFAPGQEGADGYYGHVAIVEAVNPDGSIRISESNAKGLGVISQREFTAEQAKAFTFIHY</sequence>
<proteinExistence type="predicted"/>
<keyword evidence="4" id="KW-1185">Reference proteome</keyword>
<evidence type="ECO:0000256" key="1">
    <source>
        <dbReference type="SAM" id="Phobius"/>
    </source>
</evidence>